<dbReference type="GO" id="GO:0000976">
    <property type="term" value="F:transcription cis-regulatory region binding"/>
    <property type="evidence" value="ECO:0007669"/>
    <property type="project" value="TreeGrafter"/>
</dbReference>
<evidence type="ECO:0000313" key="5">
    <source>
        <dbReference type="EMBL" id="GEJ57764.1"/>
    </source>
</evidence>
<feature type="domain" description="HTH araC/xylS-type" evidence="4">
    <location>
        <begin position="259"/>
        <end position="358"/>
    </location>
</feature>
<dbReference type="Pfam" id="PF12625">
    <property type="entry name" value="Arabinose_bd"/>
    <property type="match status" value="1"/>
</dbReference>
<evidence type="ECO:0000256" key="2">
    <source>
        <dbReference type="ARBA" id="ARBA00023125"/>
    </source>
</evidence>
<organism evidence="5 6">
    <name type="scientific">Anaeromyxobacter diazotrophicus</name>
    <dbReference type="NCBI Taxonomy" id="2590199"/>
    <lineage>
        <taxon>Bacteria</taxon>
        <taxon>Pseudomonadati</taxon>
        <taxon>Myxococcota</taxon>
        <taxon>Myxococcia</taxon>
        <taxon>Myxococcales</taxon>
        <taxon>Cystobacterineae</taxon>
        <taxon>Anaeromyxobacteraceae</taxon>
        <taxon>Anaeromyxobacter</taxon>
    </lineage>
</organism>
<dbReference type="Pfam" id="PF12833">
    <property type="entry name" value="HTH_18"/>
    <property type="match status" value="1"/>
</dbReference>
<dbReference type="PRINTS" id="PR00032">
    <property type="entry name" value="HTHARAC"/>
</dbReference>
<dbReference type="InterPro" id="IPR020449">
    <property type="entry name" value="Tscrpt_reg_AraC-type_HTH"/>
</dbReference>
<dbReference type="EMBL" id="BJTG01000005">
    <property type="protein sequence ID" value="GEJ57764.1"/>
    <property type="molecule type" value="Genomic_DNA"/>
</dbReference>
<dbReference type="SUPFAM" id="SSF46689">
    <property type="entry name" value="Homeodomain-like"/>
    <property type="match status" value="1"/>
</dbReference>
<evidence type="ECO:0000256" key="1">
    <source>
        <dbReference type="ARBA" id="ARBA00023015"/>
    </source>
</evidence>
<gene>
    <name evidence="5" type="ORF">AMYX_25050</name>
</gene>
<keyword evidence="2" id="KW-0238">DNA-binding</keyword>
<dbReference type="InterPro" id="IPR009057">
    <property type="entry name" value="Homeodomain-like_sf"/>
</dbReference>
<dbReference type="InterPro" id="IPR032687">
    <property type="entry name" value="AraC-type_N"/>
</dbReference>
<dbReference type="PANTHER" id="PTHR47894:SF1">
    <property type="entry name" value="HTH-TYPE TRANSCRIPTIONAL REGULATOR VQSM"/>
    <property type="match status" value="1"/>
</dbReference>
<dbReference type="GO" id="GO:0003700">
    <property type="term" value="F:DNA-binding transcription factor activity"/>
    <property type="evidence" value="ECO:0007669"/>
    <property type="project" value="InterPro"/>
</dbReference>
<dbReference type="InterPro" id="IPR018060">
    <property type="entry name" value="HTH_AraC"/>
</dbReference>
<keyword evidence="6" id="KW-1185">Reference proteome</keyword>
<dbReference type="Proteomes" id="UP000503640">
    <property type="component" value="Unassembled WGS sequence"/>
</dbReference>
<dbReference type="AlphaFoldDB" id="A0A7I9VMY4"/>
<comment type="caution">
    <text evidence="5">The sequence shown here is derived from an EMBL/GenBank/DDBJ whole genome shotgun (WGS) entry which is preliminary data.</text>
</comment>
<evidence type="ECO:0000259" key="4">
    <source>
        <dbReference type="PROSITE" id="PS01124"/>
    </source>
</evidence>
<sequence length="363" mass="39976">MPDPPAPAGAFCHPANGRATLRASPAAMEKDTVSMHFVDAAVARLGPEARARVLAAAGVPPELLGVAHARVPAAVFSALWLAVARELDDEFFGLDRRRLKRGSFAFLCLAALHGPELGAALRRLLRGFSLLLDDVEAELVVDGPRASVRVTSRIADAEARRFADETLLVAVHGTMCWLAGRRIPLALAEFAHPRPSWAAEYAVMYSRHLRFDAPRTAVHFDAAHLAAPVVQDAAALKKFLRTAPQSIFLKYKNEESFTVRVRRRLRGSIATAEWPLLADVARELHVAPTTLRRRLEGEGTSYQGVKDELRRDAAIHHLCASRLSIAEIASRLGFQETSAFHRAFKRWSGVRPGEYRRQALDAR</sequence>
<keyword evidence="1" id="KW-0805">Transcription regulation</keyword>
<dbReference type="GO" id="GO:0005829">
    <property type="term" value="C:cytosol"/>
    <property type="evidence" value="ECO:0007669"/>
    <property type="project" value="TreeGrafter"/>
</dbReference>
<protein>
    <submittedName>
        <fullName evidence="5">Transcriptional regulator</fullName>
    </submittedName>
</protein>
<name>A0A7I9VMY4_9BACT</name>
<accession>A0A7I9VMY4</accession>
<keyword evidence="3" id="KW-0804">Transcription</keyword>
<dbReference type="PROSITE" id="PS01124">
    <property type="entry name" value="HTH_ARAC_FAMILY_2"/>
    <property type="match status" value="1"/>
</dbReference>
<dbReference type="PANTHER" id="PTHR47894">
    <property type="entry name" value="HTH-TYPE TRANSCRIPTIONAL REGULATOR GADX"/>
    <property type="match status" value="1"/>
</dbReference>
<evidence type="ECO:0000313" key="6">
    <source>
        <dbReference type="Proteomes" id="UP000503640"/>
    </source>
</evidence>
<proteinExistence type="predicted"/>
<dbReference type="Gene3D" id="1.10.10.60">
    <property type="entry name" value="Homeodomain-like"/>
    <property type="match status" value="1"/>
</dbReference>
<evidence type="ECO:0000256" key="3">
    <source>
        <dbReference type="ARBA" id="ARBA00023163"/>
    </source>
</evidence>
<dbReference type="SMART" id="SM00342">
    <property type="entry name" value="HTH_ARAC"/>
    <property type="match status" value="1"/>
</dbReference>
<reference evidence="6" key="1">
    <citation type="journal article" date="2020" name="Appl. Environ. Microbiol.">
        <title>Diazotrophic Anaeromyxobacter Isolates from Soils.</title>
        <authorList>
            <person name="Masuda Y."/>
            <person name="Yamanaka H."/>
            <person name="Xu Z.X."/>
            <person name="Shiratori Y."/>
            <person name="Aono T."/>
            <person name="Amachi S."/>
            <person name="Senoo K."/>
            <person name="Itoh H."/>
        </authorList>
    </citation>
    <scope>NUCLEOTIDE SEQUENCE [LARGE SCALE GENOMIC DNA]</scope>
    <source>
        <strain evidence="6">R267</strain>
    </source>
</reference>